<feature type="transmembrane region" description="Helical" evidence="5">
    <location>
        <begin position="134"/>
        <end position="158"/>
    </location>
</feature>
<evidence type="ECO:0000313" key="7">
    <source>
        <dbReference type="EMBL" id="SFN26563.1"/>
    </source>
</evidence>
<feature type="domain" description="Integral membrane bound transporter" evidence="6">
    <location>
        <begin position="30"/>
        <end position="149"/>
    </location>
</feature>
<dbReference type="OrthoDB" id="670056at2"/>
<keyword evidence="2 5" id="KW-0812">Transmembrane</keyword>
<gene>
    <name evidence="7" type="ORF">SAMN05421741_10337</name>
</gene>
<accession>A0A1I4XMA8</accession>
<feature type="transmembrane region" description="Helical" evidence="5">
    <location>
        <begin position="14"/>
        <end position="32"/>
    </location>
</feature>
<keyword evidence="3 5" id="KW-1133">Transmembrane helix</keyword>
<proteinExistence type="predicted"/>
<comment type="subcellular location">
    <subcellularLocation>
        <location evidence="1">Membrane</location>
        <topology evidence="1">Multi-pass membrane protein</topology>
    </subcellularLocation>
</comment>
<evidence type="ECO:0000256" key="3">
    <source>
        <dbReference type="ARBA" id="ARBA00022989"/>
    </source>
</evidence>
<evidence type="ECO:0000256" key="4">
    <source>
        <dbReference type="ARBA" id="ARBA00023136"/>
    </source>
</evidence>
<keyword evidence="8" id="KW-1185">Reference proteome</keyword>
<dbReference type="STRING" id="913024.SAMN05421741_10337"/>
<sequence length="173" mass="19514">MFAYVVKHIITSQIIIYTIRCLLGFLIGYFLMMQFPKFELFWTLLSIILVISPEGKDSQKLTIDRVRSNFIGSIVGLLCHLIYSTNLYVLIGGIISTVIICYLFKVMNMSRVAIVAFLIVMLQSHSLDESIAPIFRFLTVAGGCLIGLTITVSTSIVIKKLRKHYNINSLSKI</sequence>
<evidence type="ECO:0000259" key="6">
    <source>
        <dbReference type="Pfam" id="PF13515"/>
    </source>
</evidence>
<feature type="transmembrane region" description="Helical" evidence="5">
    <location>
        <begin position="66"/>
        <end position="83"/>
    </location>
</feature>
<reference evidence="8" key="1">
    <citation type="submission" date="2016-10" db="EMBL/GenBank/DDBJ databases">
        <authorList>
            <person name="Varghese N."/>
            <person name="Submissions S."/>
        </authorList>
    </citation>
    <scope>NUCLEOTIDE SEQUENCE [LARGE SCALE GENOMIC DNA]</scope>
    <source>
        <strain evidence="8">DS-12</strain>
    </source>
</reference>
<evidence type="ECO:0000256" key="5">
    <source>
        <dbReference type="SAM" id="Phobius"/>
    </source>
</evidence>
<evidence type="ECO:0000313" key="8">
    <source>
        <dbReference type="Proteomes" id="UP000199036"/>
    </source>
</evidence>
<dbReference type="EMBL" id="FOVI01000003">
    <property type="protein sequence ID" value="SFN26563.1"/>
    <property type="molecule type" value="Genomic_DNA"/>
</dbReference>
<evidence type="ECO:0000256" key="1">
    <source>
        <dbReference type="ARBA" id="ARBA00004141"/>
    </source>
</evidence>
<dbReference type="InterPro" id="IPR049453">
    <property type="entry name" value="Memb_transporter_dom"/>
</dbReference>
<evidence type="ECO:0000256" key="2">
    <source>
        <dbReference type="ARBA" id="ARBA00022692"/>
    </source>
</evidence>
<organism evidence="7 8">
    <name type="scientific">Paenimyroides ummariense</name>
    <dbReference type="NCBI Taxonomy" id="913024"/>
    <lineage>
        <taxon>Bacteria</taxon>
        <taxon>Pseudomonadati</taxon>
        <taxon>Bacteroidota</taxon>
        <taxon>Flavobacteriia</taxon>
        <taxon>Flavobacteriales</taxon>
        <taxon>Flavobacteriaceae</taxon>
        <taxon>Paenimyroides</taxon>
    </lineage>
</organism>
<name>A0A1I4XMA8_9FLAO</name>
<dbReference type="Proteomes" id="UP000199036">
    <property type="component" value="Unassembled WGS sequence"/>
</dbReference>
<dbReference type="Pfam" id="PF13515">
    <property type="entry name" value="FUSC_2"/>
    <property type="match status" value="1"/>
</dbReference>
<dbReference type="GO" id="GO:0016020">
    <property type="term" value="C:membrane"/>
    <property type="evidence" value="ECO:0007669"/>
    <property type="project" value="UniProtKB-SubCell"/>
</dbReference>
<dbReference type="AlphaFoldDB" id="A0A1I4XMA8"/>
<keyword evidence="4 5" id="KW-0472">Membrane</keyword>
<protein>
    <submittedName>
        <fullName evidence="7">Fusaric acid resistance protein-like</fullName>
    </submittedName>
</protein>